<keyword evidence="8" id="KW-1185">Reference proteome</keyword>
<evidence type="ECO:0000256" key="4">
    <source>
        <dbReference type="ARBA" id="ARBA00023136"/>
    </source>
</evidence>
<dbReference type="Pfam" id="PF04932">
    <property type="entry name" value="Wzy_C"/>
    <property type="match status" value="1"/>
</dbReference>
<accession>A0ABW9AUQ5</accession>
<evidence type="ECO:0000259" key="6">
    <source>
        <dbReference type="Pfam" id="PF04932"/>
    </source>
</evidence>
<feature type="transmembrane region" description="Helical" evidence="5">
    <location>
        <begin position="183"/>
        <end position="212"/>
    </location>
</feature>
<dbReference type="GO" id="GO:0016874">
    <property type="term" value="F:ligase activity"/>
    <property type="evidence" value="ECO:0007669"/>
    <property type="project" value="UniProtKB-KW"/>
</dbReference>
<feature type="domain" description="O-antigen ligase-related" evidence="6">
    <location>
        <begin position="186"/>
        <end position="384"/>
    </location>
</feature>
<comment type="caution">
    <text evidence="7">The sequence shown here is derived from an EMBL/GenBank/DDBJ whole genome shotgun (WGS) entry which is preliminary data.</text>
</comment>
<evidence type="ECO:0000256" key="5">
    <source>
        <dbReference type="SAM" id="Phobius"/>
    </source>
</evidence>
<sequence length="456" mass="50033">MNDLRFQSRIGETLSVGCAILIFVAMFDHVMAIKYVDLGMLVVLGAWCAGRSLLKDSHTRPLLLPLGLWAIWTLMSASWSADPAISAHAWFDEVGYPLTGFYVFWLTAQQPRHVRRLQTALWAACLILAGISVAYFHLLDPALPKSGLLHFYPRVGHTSTLALMAIPTLGVMAANADTRIRGLIGILFCVIIGGATLNRFFWVALAAVVVILQWPHTPNDRKRAACILSALFVSILIAAGFSNKLRLATVASNATRSETVTTPATMAKPYIGMTLASLRTEDPAARLADADPHHHVGLMSRFPALRAADRVITADTRPQIWSFYSSQVLKHPWIGIGFGKPLPSIAYGSLIPSTLVELDENVRTHAHNLFLNTLLQVGVVGLALEIIVFASLAYRFYVARKTHPLLYRAGLALIIGMITKNLTDDFMWESTMLMFWCSCGWLMGMSGAQTNANCAS</sequence>
<feature type="transmembrane region" description="Helical" evidence="5">
    <location>
        <begin position="369"/>
        <end position="393"/>
    </location>
</feature>
<gene>
    <name evidence="7" type="ORF">PQR57_22140</name>
</gene>
<feature type="transmembrane region" description="Helical" evidence="5">
    <location>
        <begin position="9"/>
        <end position="27"/>
    </location>
</feature>
<evidence type="ECO:0000256" key="3">
    <source>
        <dbReference type="ARBA" id="ARBA00022989"/>
    </source>
</evidence>
<evidence type="ECO:0000313" key="8">
    <source>
        <dbReference type="Proteomes" id="UP001629230"/>
    </source>
</evidence>
<name>A0ABW9AUQ5_9BURK</name>
<dbReference type="PANTHER" id="PTHR37422:SF13">
    <property type="entry name" value="LIPOPOLYSACCHARIDE BIOSYNTHESIS PROTEIN PA4999-RELATED"/>
    <property type="match status" value="1"/>
</dbReference>
<keyword evidence="3 5" id="KW-1133">Transmembrane helix</keyword>
<dbReference type="Proteomes" id="UP001629230">
    <property type="component" value="Unassembled WGS sequence"/>
</dbReference>
<proteinExistence type="predicted"/>
<feature type="transmembrane region" description="Helical" evidence="5">
    <location>
        <begin position="87"/>
        <end position="108"/>
    </location>
</feature>
<feature type="transmembrane region" description="Helical" evidence="5">
    <location>
        <begin position="120"/>
        <end position="138"/>
    </location>
</feature>
<evidence type="ECO:0000256" key="1">
    <source>
        <dbReference type="ARBA" id="ARBA00004141"/>
    </source>
</evidence>
<dbReference type="InterPro" id="IPR007016">
    <property type="entry name" value="O-antigen_ligase-rel_domated"/>
</dbReference>
<reference evidence="7 8" key="1">
    <citation type="journal article" date="2024" name="Chem. Sci.">
        <title>Discovery of megapolipeptins by genome mining of a Burkholderiales bacteria collection.</title>
        <authorList>
            <person name="Paulo B.S."/>
            <person name="Recchia M.J.J."/>
            <person name="Lee S."/>
            <person name="Fergusson C.H."/>
            <person name="Romanowski S.B."/>
            <person name="Hernandez A."/>
            <person name="Krull N."/>
            <person name="Liu D.Y."/>
            <person name="Cavanagh H."/>
            <person name="Bos A."/>
            <person name="Gray C.A."/>
            <person name="Murphy B.T."/>
            <person name="Linington R.G."/>
            <person name="Eustaquio A.S."/>
        </authorList>
    </citation>
    <scope>NUCLEOTIDE SEQUENCE [LARGE SCALE GENOMIC DNA]</scope>
    <source>
        <strain evidence="7 8">RL17-350-BIC-A</strain>
    </source>
</reference>
<dbReference type="EMBL" id="JAQQEZ010000015">
    <property type="protein sequence ID" value="MFM0003716.1"/>
    <property type="molecule type" value="Genomic_DNA"/>
</dbReference>
<keyword evidence="2 5" id="KW-0812">Transmembrane</keyword>
<dbReference type="InterPro" id="IPR051533">
    <property type="entry name" value="WaaL-like"/>
</dbReference>
<evidence type="ECO:0000256" key="2">
    <source>
        <dbReference type="ARBA" id="ARBA00022692"/>
    </source>
</evidence>
<protein>
    <submittedName>
        <fullName evidence="7">O-antigen ligase family protein</fullName>
    </submittedName>
</protein>
<keyword evidence="4 5" id="KW-0472">Membrane</keyword>
<organism evidence="7 8">
    <name type="scientific">Paraburkholderia dipogonis</name>
    <dbReference type="NCBI Taxonomy" id="1211383"/>
    <lineage>
        <taxon>Bacteria</taxon>
        <taxon>Pseudomonadati</taxon>
        <taxon>Pseudomonadota</taxon>
        <taxon>Betaproteobacteria</taxon>
        <taxon>Burkholderiales</taxon>
        <taxon>Burkholderiaceae</taxon>
        <taxon>Paraburkholderia</taxon>
    </lineage>
</organism>
<dbReference type="RefSeq" id="WP_408178721.1">
    <property type="nucleotide sequence ID" value="NZ_JAQQEZ010000015.1"/>
</dbReference>
<feature type="transmembrane region" description="Helical" evidence="5">
    <location>
        <begin position="224"/>
        <end position="242"/>
    </location>
</feature>
<evidence type="ECO:0000313" key="7">
    <source>
        <dbReference type="EMBL" id="MFM0003716.1"/>
    </source>
</evidence>
<feature type="transmembrane region" description="Helical" evidence="5">
    <location>
        <begin position="158"/>
        <end position="176"/>
    </location>
</feature>
<comment type="subcellular location">
    <subcellularLocation>
        <location evidence="1">Membrane</location>
        <topology evidence="1">Multi-pass membrane protein</topology>
    </subcellularLocation>
</comment>
<dbReference type="PANTHER" id="PTHR37422">
    <property type="entry name" value="TEICHURONIC ACID BIOSYNTHESIS PROTEIN TUAE"/>
    <property type="match status" value="1"/>
</dbReference>
<keyword evidence="7" id="KW-0436">Ligase</keyword>